<reference evidence="3" key="1">
    <citation type="submission" date="2021-06" db="EMBL/GenBank/DDBJ databases">
        <authorList>
            <person name="Kallberg Y."/>
            <person name="Tangrot J."/>
            <person name="Rosling A."/>
        </authorList>
    </citation>
    <scope>NUCLEOTIDE SEQUENCE</scope>
    <source>
        <strain evidence="3">IN212</strain>
    </source>
</reference>
<evidence type="ECO:0000259" key="2">
    <source>
        <dbReference type="PROSITE" id="PS50011"/>
    </source>
</evidence>
<feature type="non-terminal residue" evidence="3">
    <location>
        <position position="218"/>
    </location>
</feature>
<dbReference type="AlphaFoldDB" id="A0A9N9JHL5"/>
<dbReference type="InterPro" id="IPR000719">
    <property type="entry name" value="Prot_kinase_dom"/>
</dbReference>
<dbReference type="OrthoDB" id="26722at2759"/>
<feature type="non-terminal residue" evidence="3">
    <location>
        <position position="1"/>
    </location>
</feature>
<organism evidence="3 4">
    <name type="scientific">Racocetra fulgida</name>
    <dbReference type="NCBI Taxonomy" id="60492"/>
    <lineage>
        <taxon>Eukaryota</taxon>
        <taxon>Fungi</taxon>
        <taxon>Fungi incertae sedis</taxon>
        <taxon>Mucoromycota</taxon>
        <taxon>Glomeromycotina</taxon>
        <taxon>Glomeromycetes</taxon>
        <taxon>Diversisporales</taxon>
        <taxon>Gigasporaceae</taxon>
        <taxon>Racocetra</taxon>
    </lineage>
</organism>
<feature type="domain" description="Protein kinase" evidence="2">
    <location>
        <begin position="1"/>
        <end position="128"/>
    </location>
</feature>
<evidence type="ECO:0000313" key="3">
    <source>
        <dbReference type="EMBL" id="CAG8782987.1"/>
    </source>
</evidence>
<dbReference type="PROSITE" id="PS50011">
    <property type="entry name" value="PROTEIN_KINASE_DOM"/>
    <property type="match status" value="1"/>
</dbReference>
<dbReference type="GO" id="GO:0005524">
    <property type="term" value="F:ATP binding"/>
    <property type="evidence" value="ECO:0007669"/>
    <property type="project" value="InterPro"/>
</dbReference>
<feature type="compositionally biased region" description="Basic and acidic residues" evidence="1">
    <location>
        <begin position="176"/>
        <end position="189"/>
    </location>
</feature>
<dbReference type="EMBL" id="CAJVPZ010054321">
    <property type="protein sequence ID" value="CAG8782987.1"/>
    <property type="molecule type" value="Genomic_DNA"/>
</dbReference>
<evidence type="ECO:0000313" key="4">
    <source>
        <dbReference type="Proteomes" id="UP000789396"/>
    </source>
</evidence>
<proteinExistence type="predicted"/>
<feature type="region of interest" description="Disordered" evidence="1">
    <location>
        <begin position="161"/>
        <end position="218"/>
    </location>
</feature>
<gene>
    <name evidence="3" type="ORF">RFULGI_LOCUS15990</name>
</gene>
<dbReference type="Gene3D" id="1.10.510.10">
    <property type="entry name" value="Transferase(Phosphotransferase) domain 1"/>
    <property type="match status" value="1"/>
</dbReference>
<keyword evidence="4" id="KW-1185">Reference proteome</keyword>
<comment type="caution">
    <text evidence="3">The sequence shown here is derived from an EMBL/GenBank/DDBJ whole genome shotgun (WGS) entry which is preliminary data.</text>
</comment>
<dbReference type="GO" id="GO:0004672">
    <property type="term" value="F:protein kinase activity"/>
    <property type="evidence" value="ECO:0007669"/>
    <property type="project" value="InterPro"/>
</dbReference>
<dbReference type="Proteomes" id="UP000789396">
    <property type="component" value="Unassembled WGS sequence"/>
</dbReference>
<sequence length="218" mass="24760">LGISKCLDDPAAASSVVVGIEAYIDPRCLNPEVKRDKEFDIYSLGVLFWELMNGIPPPSRFTILNKVISQNKEKYIEEISLNKKNNATLSDYADIYIKCCSSELDQRPLLDEISEKLENISKTTVEFIEINNQQKTAQSKPNYSEQLDSPNNTAENISVEKHHEGNQVDFENNLYPKDDKNDGYNHDESNGNNLENKIHPKDDTANYLNEPDSNNEFA</sequence>
<name>A0A9N9JHL5_9GLOM</name>
<dbReference type="InterPro" id="IPR011009">
    <property type="entry name" value="Kinase-like_dom_sf"/>
</dbReference>
<protein>
    <submittedName>
        <fullName evidence="3">16802_t:CDS:1</fullName>
    </submittedName>
</protein>
<evidence type="ECO:0000256" key="1">
    <source>
        <dbReference type="SAM" id="MobiDB-lite"/>
    </source>
</evidence>
<dbReference type="SUPFAM" id="SSF56112">
    <property type="entry name" value="Protein kinase-like (PK-like)"/>
    <property type="match status" value="1"/>
</dbReference>
<dbReference type="InterPro" id="IPR001245">
    <property type="entry name" value="Ser-Thr/Tyr_kinase_cat_dom"/>
</dbReference>
<dbReference type="Pfam" id="PF07714">
    <property type="entry name" value="PK_Tyr_Ser-Thr"/>
    <property type="match status" value="1"/>
</dbReference>
<accession>A0A9N9JHL5</accession>